<name>A0A108TD35_BACSE</name>
<dbReference type="InterPro" id="IPR036942">
    <property type="entry name" value="Beta-barrel_TonB_sf"/>
</dbReference>
<dbReference type="Gene3D" id="2.60.40.1120">
    <property type="entry name" value="Carboxypeptidase-like, regulatory domain"/>
    <property type="match status" value="1"/>
</dbReference>
<evidence type="ECO:0000256" key="12">
    <source>
        <dbReference type="SAM" id="SignalP"/>
    </source>
</evidence>
<proteinExistence type="inferred from homology"/>
<evidence type="ECO:0000256" key="2">
    <source>
        <dbReference type="ARBA" id="ARBA00022448"/>
    </source>
</evidence>
<dbReference type="SUPFAM" id="SSF56935">
    <property type="entry name" value="Porins"/>
    <property type="match status" value="1"/>
</dbReference>
<dbReference type="EMBL" id="LRGC01000001">
    <property type="protein sequence ID" value="KWR57756.1"/>
    <property type="molecule type" value="Genomic_DNA"/>
</dbReference>
<feature type="signal peptide" evidence="12">
    <location>
        <begin position="1"/>
        <end position="23"/>
    </location>
</feature>
<dbReference type="InterPro" id="IPR008969">
    <property type="entry name" value="CarboxyPept-like_regulatory"/>
</dbReference>
<dbReference type="SUPFAM" id="SSF49464">
    <property type="entry name" value="Carboxypeptidase regulatory domain-like"/>
    <property type="match status" value="1"/>
</dbReference>
<dbReference type="AlphaFoldDB" id="A0A108TD35"/>
<dbReference type="GO" id="GO:0009279">
    <property type="term" value="C:cell outer membrane"/>
    <property type="evidence" value="ECO:0007669"/>
    <property type="project" value="UniProtKB-SubCell"/>
</dbReference>
<evidence type="ECO:0000313" key="15">
    <source>
        <dbReference type="EMBL" id="KWR57756.1"/>
    </source>
</evidence>
<reference evidence="15 16" key="1">
    <citation type="journal article" date="2016" name="BMC Genomics">
        <title>Type VI secretion systems of human gut Bacteroidales segregate into three genetic architectures, two of which are contained on mobile genetic elements.</title>
        <authorList>
            <person name="Coyne M.J."/>
            <person name="Roelofs K.G."/>
            <person name="Comstock L.E."/>
        </authorList>
    </citation>
    <scope>NUCLEOTIDE SEQUENCE [LARGE SCALE GENOMIC DNA]</scope>
    <source>
        <strain evidence="15 16">CL09T03C01</strain>
    </source>
</reference>
<evidence type="ECO:0000256" key="1">
    <source>
        <dbReference type="ARBA" id="ARBA00004571"/>
    </source>
</evidence>
<evidence type="ECO:0000259" key="14">
    <source>
        <dbReference type="Pfam" id="PF07715"/>
    </source>
</evidence>
<feature type="domain" description="TonB-dependent receptor-like beta-barrel" evidence="13">
    <location>
        <begin position="332"/>
        <end position="868"/>
    </location>
</feature>
<dbReference type="InterPro" id="IPR000531">
    <property type="entry name" value="Beta-barrel_TonB"/>
</dbReference>
<dbReference type="PATRIC" id="fig|46506.5.peg.316"/>
<dbReference type="PANTHER" id="PTHR30069">
    <property type="entry name" value="TONB-DEPENDENT OUTER MEMBRANE RECEPTOR"/>
    <property type="match status" value="1"/>
</dbReference>
<keyword evidence="8 15" id="KW-0675">Receptor</keyword>
<keyword evidence="5 12" id="KW-0732">Signal</keyword>
<dbReference type="InterPro" id="IPR039426">
    <property type="entry name" value="TonB-dep_rcpt-like"/>
</dbReference>
<keyword evidence="3 10" id="KW-1134">Transmembrane beta strand</keyword>
<dbReference type="InterPro" id="IPR012910">
    <property type="entry name" value="Plug_dom"/>
</dbReference>
<dbReference type="Gene3D" id="2.40.170.20">
    <property type="entry name" value="TonB-dependent receptor, beta-barrel domain"/>
    <property type="match status" value="1"/>
</dbReference>
<evidence type="ECO:0000256" key="4">
    <source>
        <dbReference type="ARBA" id="ARBA00022692"/>
    </source>
</evidence>
<accession>A0A108TD35</accession>
<evidence type="ECO:0000256" key="8">
    <source>
        <dbReference type="ARBA" id="ARBA00023170"/>
    </source>
</evidence>
<evidence type="ECO:0000256" key="5">
    <source>
        <dbReference type="ARBA" id="ARBA00022729"/>
    </source>
</evidence>
<gene>
    <name evidence="15" type="primary">pfeA_1</name>
    <name evidence="15" type="ORF">AA415_00297</name>
</gene>
<dbReference type="PANTHER" id="PTHR30069:SF29">
    <property type="entry name" value="HEMOGLOBIN AND HEMOGLOBIN-HAPTOGLOBIN-BINDING PROTEIN 1-RELATED"/>
    <property type="match status" value="1"/>
</dbReference>
<comment type="subcellular location">
    <subcellularLocation>
        <location evidence="1 10">Cell outer membrane</location>
        <topology evidence="1 10">Multi-pass membrane protein</topology>
    </subcellularLocation>
</comment>
<dbReference type="Pfam" id="PF07715">
    <property type="entry name" value="Plug"/>
    <property type="match status" value="1"/>
</dbReference>
<dbReference type="InterPro" id="IPR037066">
    <property type="entry name" value="Plug_dom_sf"/>
</dbReference>
<dbReference type="Proteomes" id="UP000056419">
    <property type="component" value="Unassembled WGS sequence"/>
</dbReference>
<evidence type="ECO:0000313" key="16">
    <source>
        <dbReference type="Proteomes" id="UP000056419"/>
    </source>
</evidence>
<dbReference type="STRING" id="46506.AA415_00297"/>
<feature type="chain" id="PRO_5007131146" evidence="12">
    <location>
        <begin position="24"/>
        <end position="907"/>
    </location>
</feature>
<evidence type="ECO:0000256" key="9">
    <source>
        <dbReference type="ARBA" id="ARBA00023237"/>
    </source>
</evidence>
<dbReference type="Pfam" id="PF13715">
    <property type="entry name" value="CarbopepD_reg_2"/>
    <property type="match status" value="1"/>
</dbReference>
<evidence type="ECO:0000256" key="7">
    <source>
        <dbReference type="ARBA" id="ARBA00023136"/>
    </source>
</evidence>
<dbReference type="GO" id="GO:0015344">
    <property type="term" value="F:siderophore uptake transmembrane transporter activity"/>
    <property type="evidence" value="ECO:0007669"/>
    <property type="project" value="TreeGrafter"/>
</dbReference>
<keyword evidence="7 10" id="KW-0472">Membrane</keyword>
<protein>
    <submittedName>
        <fullName evidence="15">Ferric enterobactin receptor</fullName>
    </submittedName>
</protein>
<keyword evidence="16" id="KW-1185">Reference proteome</keyword>
<organism evidence="15 16">
    <name type="scientific">Bacteroides stercoris</name>
    <dbReference type="NCBI Taxonomy" id="46506"/>
    <lineage>
        <taxon>Bacteria</taxon>
        <taxon>Pseudomonadati</taxon>
        <taxon>Bacteroidota</taxon>
        <taxon>Bacteroidia</taxon>
        <taxon>Bacteroidales</taxon>
        <taxon>Bacteroidaceae</taxon>
        <taxon>Bacteroides</taxon>
    </lineage>
</organism>
<dbReference type="Pfam" id="PF00593">
    <property type="entry name" value="TonB_dep_Rec_b-barrel"/>
    <property type="match status" value="1"/>
</dbReference>
<evidence type="ECO:0000256" key="3">
    <source>
        <dbReference type="ARBA" id="ARBA00022452"/>
    </source>
</evidence>
<keyword evidence="4 10" id="KW-0812">Transmembrane</keyword>
<evidence type="ECO:0000256" key="11">
    <source>
        <dbReference type="RuleBase" id="RU003357"/>
    </source>
</evidence>
<evidence type="ECO:0000256" key="6">
    <source>
        <dbReference type="ARBA" id="ARBA00023077"/>
    </source>
</evidence>
<dbReference type="Gene3D" id="2.170.130.10">
    <property type="entry name" value="TonB-dependent receptor, plug domain"/>
    <property type="match status" value="1"/>
</dbReference>
<comment type="caution">
    <text evidence="15">The sequence shown here is derived from an EMBL/GenBank/DDBJ whole genome shotgun (WGS) entry which is preliminary data.</text>
</comment>
<evidence type="ECO:0000256" key="10">
    <source>
        <dbReference type="PROSITE-ProRule" id="PRU01360"/>
    </source>
</evidence>
<dbReference type="PROSITE" id="PS52016">
    <property type="entry name" value="TONB_DEPENDENT_REC_3"/>
    <property type="match status" value="1"/>
</dbReference>
<comment type="similarity">
    <text evidence="10 11">Belongs to the TonB-dependent receptor family.</text>
</comment>
<evidence type="ECO:0000259" key="13">
    <source>
        <dbReference type="Pfam" id="PF00593"/>
    </source>
</evidence>
<feature type="domain" description="TonB-dependent receptor plug" evidence="14">
    <location>
        <begin position="120"/>
        <end position="227"/>
    </location>
</feature>
<keyword evidence="6 11" id="KW-0798">TonB box</keyword>
<dbReference type="GO" id="GO:0044718">
    <property type="term" value="P:siderophore transmembrane transport"/>
    <property type="evidence" value="ECO:0007669"/>
    <property type="project" value="TreeGrafter"/>
</dbReference>
<sequence precursor="true">MRKHLIQFLLVAVLLVFTSAAWAQTTVHGQLVDAETGEPLVGAAVMVEGTTQGSVTDIDGYFKQSVASNATLLFKYIGYKDQKKKITQKGASVELGTIKMQPDAVMLSDVTITSSVAVARKTPVAVSTVDPVFIEEKLGSQEFPEILKSTPGVYTTKDGGGYGDAQTRIRGFSSENVAMMINGVPMNGMENQKVYWSNWAGLSDVTRSMQVQRGLGAAKVSVPAVGGSINIITKSTEAKRGGFVSYGMGNDGYNKILFSVSSGLSKDGWAFTLLGGKTWGDGYIQGTEFEGYNWFASVAKRFNDNHQLSLTAFGAPQWHNQRNNQNGLTIKEWQRVKQYMGEDSPYKYNPTFGYRNGQVFNSSRNSYHKPQISLNHLWQIDRKSSLSTALYVSIGRGNGYSGSGDAANRSKWYGASNGLVNNEFREVDGTFAYDEVEAMNAASTTGSKMIMSKAMNNHTWYGLLSTYTTKFGENFDFYGGIDLRYYKGLHQNVITDLFGGSYFVDIDNRKNVRVENNAAAADPNFKNQKLGVGDVIYRDYDGFVMSEGVFAQLEYNYDKLSAFVSGGLSNTSYWRYDRLYYDKAHAKSDKKHYLGGNVKGGINYNLNEYNNIYFNAGYINRAPMFDTSFINSQNSHARNSDAKNEKVMSFELGYGFRTGFFTANVNAYYTRWKDKALYDSGTYNYENEEGVEIEDRWTLNMTGANANHMGIEFDFVAKPLRWLDVTGMFSWGDWRWNGNAKGFYYNGAGQMLADLKTGEVVSDMANAEQYRANIKMDNIHVGGSAQTTAALGVNVRPMKGLRLSLDWNFFARNYAGYDIDAGQAGMGNEYVVTEPWEIPSYHTFDLSAGYSFDFGKVRATLSGNVNNLLDQEYIADARDGSKHDWETATRVLYGFGRTYSVRLKFNF</sequence>
<keyword evidence="9 10" id="KW-0998">Cell outer membrane</keyword>
<keyword evidence="2 10" id="KW-0813">Transport</keyword>
<dbReference type="RefSeq" id="WP_060385039.1">
    <property type="nucleotide sequence ID" value="NZ_JANUNG010000001.1"/>
</dbReference>